<feature type="non-terminal residue" evidence="2">
    <location>
        <position position="274"/>
    </location>
</feature>
<gene>
    <name evidence="2" type="ORF">S01H1_31663</name>
</gene>
<dbReference type="Pfam" id="PF23981">
    <property type="entry name" value="DUF7305"/>
    <property type="match status" value="1"/>
</dbReference>
<organism evidence="2">
    <name type="scientific">marine sediment metagenome</name>
    <dbReference type="NCBI Taxonomy" id="412755"/>
    <lineage>
        <taxon>unclassified sequences</taxon>
        <taxon>metagenomes</taxon>
        <taxon>ecological metagenomes</taxon>
    </lineage>
</organism>
<evidence type="ECO:0000313" key="2">
    <source>
        <dbReference type="EMBL" id="GAF92144.1"/>
    </source>
</evidence>
<proteinExistence type="predicted"/>
<dbReference type="InterPro" id="IPR055729">
    <property type="entry name" value="DUF7305"/>
</dbReference>
<protein>
    <recommendedName>
        <fullName evidence="1">DUF7305 domain-containing protein</fullName>
    </recommendedName>
</protein>
<dbReference type="AlphaFoldDB" id="X0TFZ8"/>
<feature type="non-terminal residue" evidence="2">
    <location>
        <position position="1"/>
    </location>
</feature>
<name>X0TFZ8_9ZZZZ</name>
<evidence type="ECO:0000259" key="1">
    <source>
        <dbReference type="Pfam" id="PF23981"/>
    </source>
</evidence>
<feature type="domain" description="DUF7305" evidence="1">
    <location>
        <begin position="157"/>
        <end position="274"/>
    </location>
</feature>
<accession>X0TFZ8</accession>
<comment type="caution">
    <text evidence="2">The sequence shown here is derived from an EMBL/GenBank/DDBJ whole genome shotgun (WGS) entry which is preliminary data.</text>
</comment>
<sequence length="274" mass="28743">EKLKVKPWDDSTLPQVAERTLLNCDAIFSYTAMGDIDNGYIIESIGKSNRAERKVRSTLRLKGLFDSAILVQDTITLTTGTLVEGYDSENPSEGDVPVQIATTSDDAGDITLGLGAEVDGEVLVGVQGYFPPVNPPTLPDMGTDIDIFGGTLTIGPADSGMYTDISAAHGPGGAGVLEIDGGDVVLYVTGNILLGQDCEIVIRPGSSLTLYLDGDLTGNNSCGINNETQDATCFALYGTGEDQDIELKARSDFYGAVYAPNADITIRAGCNVCG</sequence>
<dbReference type="EMBL" id="BARS01019550">
    <property type="protein sequence ID" value="GAF92144.1"/>
    <property type="molecule type" value="Genomic_DNA"/>
</dbReference>
<reference evidence="2" key="1">
    <citation type="journal article" date="2014" name="Front. Microbiol.">
        <title>High frequency of phylogenetically diverse reductive dehalogenase-homologous genes in deep subseafloor sedimentary metagenomes.</title>
        <authorList>
            <person name="Kawai M."/>
            <person name="Futagami T."/>
            <person name="Toyoda A."/>
            <person name="Takaki Y."/>
            <person name="Nishi S."/>
            <person name="Hori S."/>
            <person name="Arai W."/>
            <person name="Tsubouchi T."/>
            <person name="Morono Y."/>
            <person name="Uchiyama I."/>
            <person name="Ito T."/>
            <person name="Fujiyama A."/>
            <person name="Inagaki F."/>
            <person name="Takami H."/>
        </authorList>
    </citation>
    <scope>NUCLEOTIDE SEQUENCE</scope>
    <source>
        <strain evidence="2">Expedition CK06-06</strain>
    </source>
</reference>